<organism evidence="1">
    <name type="scientific">Ixodes ricinus</name>
    <name type="common">Common tick</name>
    <name type="synonym">Acarus ricinus</name>
    <dbReference type="NCBI Taxonomy" id="34613"/>
    <lineage>
        <taxon>Eukaryota</taxon>
        <taxon>Metazoa</taxon>
        <taxon>Ecdysozoa</taxon>
        <taxon>Arthropoda</taxon>
        <taxon>Chelicerata</taxon>
        <taxon>Arachnida</taxon>
        <taxon>Acari</taxon>
        <taxon>Parasitiformes</taxon>
        <taxon>Ixodida</taxon>
        <taxon>Ixodoidea</taxon>
        <taxon>Ixodidae</taxon>
        <taxon>Ixodinae</taxon>
        <taxon>Ixodes</taxon>
    </lineage>
</organism>
<evidence type="ECO:0000313" key="1">
    <source>
        <dbReference type="EMBL" id="MXU89688.1"/>
    </source>
</evidence>
<reference evidence="1" key="1">
    <citation type="submission" date="2019-12" db="EMBL/GenBank/DDBJ databases">
        <title>An insight into the sialome of adult female Ixodes ricinus ticks feeding for 6 days.</title>
        <authorList>
            <person name="Perner J."/>
            <person name="Ribeiro J.M.C."/>
        </authorList>
    </citation>
    <scope>NUCLEOTIDE SEQUENCE</scope>
    <source>
        <strain evidence="1">Semi-engorged</strain>
        <tissue evidence="1">Salivary glands</tissue>
    </source>
</reference>
<sequence>MVFYKSQVLGSLISLAWGRNVPEAMPSALHDRSCCFCHFFKICEDHVFREILRLRMHLSAYSLHPFMTGHWLSNAIIKFCNHVNEVIEIFLRVLGSPLKLFFQSMFVVH</sequence>
<dbReference type="AlphaFoldDB" id="A0A6B0UJ62"/>
<dbReference type="EMBL" id="GIFC01007605">
    <property type="protein sequence ID" value="MXU89688.1"/>
    <property type="molecule type" value="Transcribed_RNA"/>
</dbReference>
<proteinExistence type="predicted"/>
<accession>A0A6B0UJ62</accession>
<name>A0A6B0UJ62_IXORI</name>
<protein>
    <submittedName>
        <fullName evidence="1">Uncharacterized protein</fullName>
    </submittedName>
</protein>